<dbReference type="GO" id="GO:0000978">
    <property type="term" value="F:RNA polymerase II cis-regulatory region sequence-specific DNA binding"/>
    <property type="evidence" value="ECO:0007669"/>
    <property type="project" value="TreeGrafter"/>
</dbReference>
<dbReference type="AlphaFoldDB" id="A0A197JMG0"/>
<proteinExistence type="predicted"/>
<dbReference type="EMBL" id="KV442067">
    <property type="protein sequence ID" value="OAQ26432.1"/>
    <property type="molecule type" value="Genomic_DNA"/>
</dbReference>
<feature type="non-terminal residue" evidence="6">
    <location>
        <position position="1"/>
    </location>
</feature>
<dbReference type="STRING" id="1314771.A0A197JMG0"/>
<reference evidence="6 7" key="1">
    <citation type="submission" date="2016-05" db="EMBL/GenBank/DDBJ databases">
        <title>Genome sequencing reveals origins of a unique bacterial endosymbiosis in the earliest lineages of terrestrial Fungi.</title>
        <authorList>
            <consortium name="DOE Joint Genome Institute"/>
            <person name="Uehling J."/>
            <person name="Gryganskyi A."/>
            <person name="Hameed K."/>
            <person name="Tschaplinski T."/>
            <person name="Misztal P."/>
            <person name="Wu S."/>
            <person name="Desiro A."/>
            <person name="Vande Pol N."/>
            <person name="Du Z.-Y."/>
            <person name="Zienkiewicz A."/>
            <person name="Zienkiewicz K."/>
            <person name="Morin E."/>
            <person name="Tisserant E."/>
            <person name="Splivallo R."/>
            <person name="Hainaut M."/>
            <person name="Henrissat B."/>
            <person name="Ohm R."/>
            <person name="Kuo A."/>
            <person name="Yan J."/>
            <person name="Lipzen A."/>
            <person name="Nolan M."/>
            <person name="Labutti K."/>
            <person name="Barry K."/>
            <person name="Goldstein A."/>
            <person name="Labbe J."/>
            <person name="Schadt C."/>
            <person name="Tuskan G."/>
            <person name="Grigoriev I."/>
            <person name="Martin F."/>
            <person name="Vilgalys R."/>
            <person name="Bonito G."/>
        </authorList>
    </citation>
    <scope>NUCLEOTIDE SEQUENCE [LARGE SCALE GENOMIC DNA]</scope>
    <source>
        <strain evidence="6 7">AG-77</strain>
    </source>
</reference>
<evidence type="ECO:0000256" key="3">
    <source>
        <dbReference type="PROSITE-ProRule" id="PRU00108"/>
    </source>
</evidence>
<dbReference type="PANTHER" id="PTHR24324">
    <property type="entry name" value="HOMEOBOX PROTEIN HHEX"/>
    <property type="match status" value="1"/>
</dbReference>
<comment type="subcellular location">
    <subcellularLocation>
        <location evidence="3 4">Nucleus</location>
    </subcellularLocation>
</comment>
<dbReference type="Proteomes" id="UP000078512">
    <property type="component" value="Unassembled WGS sequence"/>
</dbReference>
<accession>A0A197JMG0</accession>
<feature type="non-terminal residue" evidence="6">
    <location>
        <position position="54"/>
    </location>
</feature>
<dbReference type="OrthoDB" id="6159439at2759"/>
<protein>
    <recommendedName>
        <fullName evidence="5">Homeobox domain-containing protein</fullName>
    </recommendedName>
</protein>
<dbReference type="Pfam" id="PF00046">
    <property type="entry name" value="Homeodomain"/>
    <property type="match status" value="1"/>
</dbReference>
<keyword evidence="2 3" id="KW-0371">Homeobox</keyword>
<dbReference type="CDD" id="cd00086">
    <property type="entry name" value="homeodomain"/>
    <property type="match status" value="1"/>
</dbReference>
<evidence type="ECO:0000313" key="7">
    <source>
        <dbReference type="Proteomes" id="UP000078512"/>
    </source>
</evidence>
<evidence type="ECO:0000313" key="6">
    <source>
        <dbReference type="EMBL" id="OAQ26432.1"/>
    </source>
</evidence>
<keyword evidence="3 4" id="KW-0539">Nucleus</keyword>
<dbReference type="GO" id="GO:0030154">
    <property type="term" value="P:cell differentiation"/>
    <property type="evidence" value="ECO:0007669"/>
    <property type="project" value="TreeGrafter"/>
</dbReference>
<dbReference type="PROSITE" id="PS50071">
    <property type="entry name" value="HOMEOBOX_2"/>
    <property type="match status" value="1"/>
</dbReference>
<dbReference type="InterPro" id="IPR001356">
    <property type="entry name" value="HD"/>
</dbReference>
<sequence>RRRRTNREELEILEDAFAKNLLPDAATRQELGERLGMSVRAVQIWFQNRRQTLR</sequence>
<evidence type="ECO:0000256" key="2">
    <source>
        <dbReference type="ARBA" id="ARBA00023155"/>
    </source>
</evidence>
<dbReference type="GO" id="GO:0005634">
    <property type="term" value="C:nucleus"/>
    <property type="evidence" value="ECO:0007669"/>
    <property type="project" value="UniProtKB-SubCell"/>
</dbReference>
<keyword evidence="7" id="KW-1185">Reference proteome</keyword>
<dbReference type="SMART" id="SM00389">
    <property type="entry name" value="HOX"/>
    <property type="match status" value="1"/>
</dbReference>
<keyword evidence="1 3" id="KW-0238">DNA-binding</keyword>
<dbReference type="Gene3D" id="1.10.10.60">
    <property type="entry name" value="Homeodomain-like"/>
    <property type="match status" value="1"/>
</dbReference>
<dbReference type="InterPro" id="IPR051000">
    <property type="entry name" value="Homeobox_DNA-bind_prot"/>
</dbReference>
<evidence type="ECO:0000256" key="1">
    <source>
        <dbReference type="ARBA" id="ARBA00023125"/>
    </source>
</evidence>
<evidence type="ECO:0000256" key="4">
    <source>
        <dbReference type="RuleBase" id="RU000682"/>
    </source>
</evidence>
<dbReference type="InterPro" id="IPR009057">
    <property type="entry name" value="Homeodomain-like_sf"/>
</dbReference>
<feature type="domain" description="Homeobox" evidence="5">
    <location>
        <begin position="1"/>
        <end position="54"/>
    </location>
</feature>
<dbReference type="SUPFAM" id="SSF46689">
    <property type="entry name" value="Homeodomain-like"/>
    <property type="match status" value="1"/>
</dbReference>
<organism evidence="6 7">
    <name type="scientific">Linnemannia elongata AG-77</name>
    <dbReference type="NCBI Taxonomy" id="1314771"/>
    <lineage>
        <taxon>Eukaryota</taxon>
        <taxon>Fungi</taxon>
        <taxon>Fungi incertae sedis</taxon>
        <taxon>Mucoromycota</taxon>
        <taxon>Mortierellomycotina</taxon>
        <taxon>Mortierellomycetes</taxon>
        <taxon>Mortierellales</taxon>
        <taxon>Mortierellaceae</taxon>
        <taxon>Linnemannia</taxon>
    </lineage>
</organism>
<dbReference type="GO" id="GO:0006357">
    <property type="term" value="P:regulation of transcription by RNA polymerase II"/>
    <property type="evidence" value="ECO:0007669"/>
    <property type="project" value="TreeGrafter"/>
</dbReference>
<dbReference type="PANTHER" id="PTHR24324:SF9">
    <property type="entry name" value="HOMEOBOX DOMAIN-CONTAINING PROTEIN"/>
    <property type="match status" value="1"/>
</dbReference>
<gene>
    <name evidence="6" type="ORF">K457DRAFT_41694</name>
</gene>
<name>A0A197JMG0_9FUNG</name>
<evidence type="ECO:0000259" key="5">
    <source>
        <dbReference type="PROSITE" id="PS50071"/>
    </source>
</evidence>